<name>A0A9W6KAS8_9ACTN</name>
<dbReference type="AlphaFoldDB" id="A0A9W6KAS8"/>
<evidence type="ECO:0000313" key="3">
    <source>
        <dbReference type="Proteomes" id="UP001143480"/>
    </source>
</evidence>
<dbReference type="InterPro" id="IPR000157">
    <property type="entry name" value="TIR_dom"/>
</dbReference>
<feature type="domain" description="TIR" evidence="1">
    <location>
        <begin position="5"/>
        <end position="126"/>
    </location>
</feature>
<comment type="caution">
    <text evidence="2">The sequence shown here is derived from an EMBL/GenBank/DDBJ whole genome shotgun (WGS) entry which is preliminary data.</text>
</comment>
<dbReference type="Proteomes" id="UP001143480">
    <property type="component" value="Unassembled WGS sequence"/>
</dbReference>
<dbReference type="GO" id="GO:0007165">
    <property type="term" value="P:signal transduction"/>
    <property type="evidence" value="ECO:0007669"/>
    <property type="project" value="InterPro"/>
</dbReference>
<dbReference type="Gene3D" id="3.40.50.10140">
    <property type="entry name" value="Toll/interleukin-1 receptor homology (TIR) domain"/>
    <property type="match status" value="1"/>
</dbReference>
<dbReference type="InterPro" id="IPR035897">
    <property type="entry name" value="Toll_tir_struct_dom_sf"/>
</dbReference>
<protein>
    <recommendedName>
        <fullName evidence="1">TIR domain-containing protein</fullName>
    </recommendedName>
</protein>
<accession>A0A9W6KAS8</accession>
<evidence type="ECO:0000313" key="2">
    <source>
        <dbReference type="EMBL" id="GLK98621.1"/>
    </source>
</evidence>
<reference evidence="2" key="2">
    <citation type="submission" date="2023-01" db="EMBL/GenBank/DDBJ databases">
        <authorList>
            <person name="Sun Q."/>
            <person name="Evtushenko L."/>
        </authorList>
    </citation>
    <scope>NUCLEOTIDE SEQUENCE</scope>
    <source>
        <strain evidence="2">VKM Ac-1321</strain>
    </source>
</reference>
<dbReference type="NCBIfam" id="TIGR04276">
    <property type="entry name" value="FxsC_Cterm"/>
    <property type="match status" value="1"/>
</dbReference>
<gene>
    <name evidence="2" type="ORF">GCM10017581_003620</name>
</gene>
<evidence type="ECO:0000259" key="1">
    <source>
        <dbReference type="Pfam" id="PF13676"/>
    </source>
</evidence>
<reference evidence="2" key="1">
    <citation type="journal article" date="2014" name="Int. J. Syst. Evol. Microbiol.">
        <title>Complete genome sequence of Corynebacterium casei LMG S-19264T (=DSM 44701T), isolated from a smear-ripened cheese.</title>
        <authorList>
            <consortium name="US DOE Joint Genome Institute (JGI-PGF)"/>
            <person name="Walter F."/>
            <person name="Albersmeier A."/>
            <person name="Kalinowski J."/>
            <person name="Ruckert C."/>
        </authorList>
    </citation>
    <scope>NUCLEOTIDE SEQUENCE</scope>
    <source>
        <strain evidence="2">VKM Ac-1321</strain>
    </source>
</reference>
<organism evidence="2 3">
    <name type="scientific">Dactylosporangium matsuzakiense</name>
    <dbReference type="NCBI Taxonomy" id="53360"/>
    <lineage>
        <taxon>Bacteria</taxon>
        <taxon>Bacillati</taxon>
        <taxon>Actinomycetota</taxon>
        <taxon>Actinomycetes</taxon>
        <taxon>Micromonosporales</taxon>
        <taxon>Micromonosporaceae</taxon>
        <taxon>Dactylosporangium</taxon>
    </lineage>
</organism>
<proteinExistence type="predicted"/>
<dbReference type="EMBL" id="BSFP01000002">
    <property type="protein sequence ID" value="GLK98621.1"/>
    <property type="molecule type" value="Genomic_DNA"/>
</dbReference>
<dbReference type="Pfam" id="PF13676">
    <property type="entry name" value="TIR_2"/>
    <property type="match status" value="1"/>
</dbReference>
<sequence length="430" mass="48910">MGHYFFFSYARRDWNTYVERFFTQLTDEIRSHAGVGDEINIGFRDNVSIPLGSAWERTLMGALSDSSTFVALCTPTYFKSPQCGREWSLFDERLSGFPADERPPVMLPLLWVRNTKLPAVAQRVQYATDQLGPRYANDGLLNWFRRGLYQRRALFIEALAEHIIQARDRYELPVLPSTERFESAINAFGPPDDALNAPAVPDRPVVVAALPAPPPAAGDGRAVTRADQKVRMVHFVIAAGTRSEMSGIRRQTEFYKDRDRDWQPYPLAEPPALARMAANVALDNDFGARIGAIEELPRLRASIREHNELLVLLMDAWVTRSAKRRAVERFNDGFKRRDVVLVPLNEQDSETYLQWRELKPEVLELLDPYFTKVGDHRPLPLPVLDVVALPRMLHEALVAANNDLFRDGKVRRRLPGREGEEPPLLSAPTR</sequence>
<dbReference type="SUPFAM" id="SSF52200">
    <property type="entry name" value="Toll/Interleukin receptor TIR domain"/>
    <property type="match status" value="1"/>
</dbReference>
<dbReference type="InterPro" id="IPR026367">
    <property type="entry name" value="FxsC_C"/>
</dbReference>
<dbReference type="RefSeq" id="WP_261962464.1">
    <property type="nucleotide sequence ID" value="NZ_BAAAXA010000001.1"/>
</dbReference>
<keyword evidence="3" id="KW-1185">Reference proteome</keyword>